<feature type="non-terminal residue" evidence="2">
    <location>
        <position position="313"/>
    </location>
</feature>
<name>A0A5N0V8B7_9PSEU</name>
<evidence type="ECO:0000313" key="2">
    <source>
        <dbReference type="EMBL" id="KAA9161310.1"/>
    </source>
</evidence>
<comment type="caution">
    <text evidence="2">The sequence shown here is derived from an EMBL/GenBank/DDBJ whole genome shotgun (WGS) entry which is preliminary data.</text>
</comment>
<feature type="compositionally biased region" description="Low complexity" evidence="1">
    <location>
        <begin position="191"/>
        <end position="210"/>
    </location>
</feature>
<evidence type="ECO:0000313" key="3">
    <source>
        <dbReference type="Proteomes" id="UP000319769"/>
    </source>
</evidence>
<organism evidence="2 3">
    <name type="scientific">Amycolatopsis acidicola</name>
    <dbReference type="NCBI Taxonomy" id="2596893"/>
    <lineage>
        <taxon>Bacteria</taxon>
        <taxon>Bacillati</taxon>
        <taxon>Actinomycetota</taxon>
        <taxon>Actinomycetes</taxon>
        <taxon>Pseudonocardiales</taxon>
        <taxon>Pseudonocardiaceae</taxon>
        <taxon>Amycolatopsis</taxon>
    </lineage>
</organism>
<dbReference type="AlphaFoldDB" id="A0A5N0V8B7"/>
<protein>
    <submittedName>
        <fullName evidence="2">Uncharacterized protein</fullName>
    </submittedName>
</protein>
<feature type="region of interest" description="Disordered" evidence="1">
    <location>
        <begin position="167"/>
        <end position="229"/>
    </location>
</feature>
<evidence type="ECO:0000256" key="1">
    <source>
        <dbReference type="SAM" id="MobiDB-lite"/>
    </source>
</evidence>
<dbReference type="Proteomes" id="UP000319769">
    <property type="component" value="Unassembled WGS sequence"/>
</dbReference>
<sequence>MTSDYGSLTFEQQMDVIRAEVNFRKPQIQAAQAMWQDSKRQLDMQTAKFNDKLPVVASAWGPKDPNSTSFDNLLLDDMKVMTSWTDSIQNNQVGNQLATLSESIDFTMSTMATMATKHEVGAKTAQQSGKPFDDHDYRQFGAYLLNQLGTEYKKVAAGLDRVQGSEWTGRRVATSDSTGPGNTNNPDGTAGSNTSSGPGTDTPGATDTPGEQQTPDNKTPAEQQNPLGDTANAMDAASQAAQSLGGLLDGSGASDAASSIGDYNPSDLASMTPEDYAKYLDQLGSTSAGGPTLAGLDTSGVGGLGGGGVGSLG</sequence>
<reference evidence="2" key="1">
    <citation type="submission" date="2019-09" db="EMBL/GenBank/DDBJ databases">
        <authorList>
            <person name="Teo W.F.A."/>
            <person name="Duangmal K."/>
        </authorList>
    </citation>
    <scope>NUCLEOTIDE SEQUENCE [LARGE SCALE GENOMIC DNA]</scope>
    <source>
        <strain evidence="2">K81G1</strain>
    </source>
</reference>
<proteinExistence type="predicted"/>
<dbReference type="RefSeq" id="WP_424923605.1">
    <property type="nucleotide sequence ID" value="NZ_VMNW02000017.1"/>
</dbReference>
<dbReference type="EMBL" id="VMNW02000017">
    <property type="protein sequence ID" value="KAA9161310.1"/>
    <property type="molecule type" value="Genomic_DNA"/>
</dbReference>
<feature type="compositionally biased region" description="Polar residues" evidence="1">
    <location>
        <begin position="174"/>
        <end position="187"/>
    </location>
</feature>
<gene>
    <name evidence="2" type="ORF">FPZ12_014255</name>
</gene>
<accession>A0A5N0V8B7</accession>
<keyword evidence="3" id="KW-1185">Reference proteome</keyword>
<feature type="compositionally biased region" description="Polar residues" evidence="1">
    <location>
        <begin position="211"/>
        <end position="227"/>
    </location>
</feature>